<dbReference type="Proteomes" id="UP001145069">
    <property type="component" value="Unassembled WGS sequence"/>
</dbReference>
<dbReference type="AlphaFoldDB" id="A0A9X3WI98"/>
<proteinExistence type="predicted"/>
<dbReference type="RefSeq" id="WP_272447023.1">
    <property type="nucleotide sequence ID" value="NZ_JAMQKC010000017.1"/>
</dbReference>
<reference evidence="1" key="1">
    <citation type="submission" date="2022-06" db="EMBL/GenBank/DDBJ databases">
        <title>Aquibacillus sp. a new bacterium isolated from soil saline samples.</title>
        <authorList>
            <person name="Galisteo C."/>
            <person name="De La Haba R."/>
            <person name="Sanchez-Porro C."/>
            <person name="Ventosa A."/>
        </authorList>
    </citation>
    <scope>NUCLEOTIDE SEQUENCE</scope>
    <source>
        <strain evidence="1">3ASR75-54</strain>
    </source>
</reference>
<comment type="caution">
    <text evidence="1">The sequence shown here is derived from an EMBL/GenBank/DDBJ whole genome shotgun (WGS) entry which is preliminary data.</text>
</comment>
<keyword evidence="2" id="KW-1185">Reference proteome</keyword>
<protein>
    <submittedName>
        <fullName evidence="1">Uncharacterized protein</fullName>
    </submittedName>
</protein>
<accession>A0A9X3WI98</accession>
<gene>
    <name evidence="1" type="ORF">NC799_13755</name>
</gene>
<name>A0A9X3WI98_9BACI</name>
<organism evidence="1 2">
    <name type="scientific">Aquibacillus salsiterrae</name>
    <dbReference type="NCBI Taxonomy" id="2950439"/>
    <lineage>
        <taxon>Bacteria</taxon>
        <taxon>Bacillati</taxon>
        <taxon>Bacillota</taxon>
        <taxon>Bacilli</taxon>
        <taxon>Bacillales</taxon>
        <taxon>Bacillaceae</taxon>
        <taxon>Aquibacillus</taxon>
    </lineage>
</organism>
<dbReference type="EMBL" id="JAMQKC010000017">
    <property type="protein sequence ID" value="MDC3417959.1"/>
    <property type="molecule type" value="Genomic_DNA"/>
</dbReference>
<evidence type="ECO:0000313" key="2">
    <source>
        <dbReference type="Proteomes" id="UP001145069"/>
    </source>
</evidence>
<evidence type="ECO:0000313" key="1">
    <source>
        <dbReference type="EMBL" id="MDC3417959.1"/>
    </source>
</evidence>
<sequence length="55" mass="6462">MDSIELKCCIESCEESLTYLKKAMSYLENEYSKQKLEQAARDIEECIEACEQYLD</sequence>